<sequence length="83" mass="8727">MAQGLARKDRDNAAILALLGRVAARFAARYEGEPLPVAEANTAIVDFRALVARAADIERGSVDAKLAFANEIATFDIGTTVPA</sequence>
<keyword evidence="2" id="KW-1185">Reference proteome</keyword>
<accession>A0A369W1N5</accession>
<dbReference type="AlphaFoldDB" id="A0A369W1N5"/>
<evidence type="ECO:0000313" key="2">
    <source>
        <dbReference type="Proteomes" id="UP000253759"/>
    </source>
</evidence>
<protein>
    <submittedName>
        <fullName evidence="1">Uncharacterized protein</fullName>
    </submittedName>
</protein>
<dbReference type="Proteomes" id="UP000253759">
    <property type="component" value="Unassembled WGS sequence"/>
</dbReference>
<gene>
    <name evidence="1" type="ORF">DVH29_12175</name>
</gene>
<proteinExistence type="predicted"/>
<reference evidence="2" key="1">
    <citation type="submission" date="2018-07" db="EMBL/GenBank/DDBJ databases">
        <authorList>
            <person name="Liu B.-T."/>
            <person name="Du Z."/>
        </authorList>
    </citation>
    <scope>NUCLEOTIDE SEQUENCE [LARGE SCALE GENOMIC DNA]</scope>
    <source>
        <strain evidence="2">XYN52</strain>
    </source>
</reference>
<comment type="caution">
    <text evidence="1">The sequence shown here is derived from an EMBL/GenBank/DDBJ whole genome shotgun (WGS) entry which is preliminary data.</text>
</comment>
<organism evidence="1 2">
    <name type="scientific">Pelagibacterium lacus</name>
    <dbReference type="NCBI Taxonomy" id="2282655"/>
    <lineage>
        <taxon>Bacteria</taxon>
        <taxon>Pseudomonadati</taxon>
        <taxon>Pseudomonadota</taxon>
        <taxon>Alphaproteobacteria</taxon>
        <taxon>Hyphomicrobiales</taxon>
        <taxon>Devosiaceae</taxon>
        <taxon>Pelagibacterium</taxon>
    </lineage>
</organism>
<evidence type="ECO:0000313" key="1">
    <source>
        <dbReference type="EMBL" id="RDE08273.1"/>
    </source>
</evidence>
<name>A0A369W1N5_9HYPH</name>
<dbReference type="EMBL" id="QQNH01000019">
    <property type="protein sequence ID" value="RDE08273.1"/>
    <property type="molecule type" value="Genomic_DNA"/>
</dbReference>